<protein>
    <submittedName>
        <fullName evidence="1">Uncharacterized protein</fullName>
    </submittedName>
</protein>
<organism evidence="1 2">
    <name type="scientific">Flavobacterium arundinis</name>
    <dbReference type="NCBI Taxonomy" id="3139143"/>
    <lineage>
        <taxon>Bacteria</taxon>
        <taxon>Pseudomonadati</taxon>
        <taxon>Bacteroidota</taxon>
        <taxon>Flavobacteriia</taxon>
        <taxon>Flavobacteriales</taxon>
        <taxon>Flavobacteriaceae</taxon>
        <taxon>Flavobacterium</taxon>
    </lineage>
</organism>
<proteinExistence type="predicted"/>
<evidence type="ECO:0000313" key="1">
    <source>
        <dbReference type="EMBL" id="MEL1245559.1"/>
    </source>
</evidence>
<dbReference type="Proteomes" id="UP001464555">
    <property type="component" value="Unassembled WGS sequence"/>
</dbReference>
<name>A0ABU9I0M6_9FLAO</name>
<dbReference type="RefSeq" id="WP_341697856.1">
    <property type="nucleotide sequence ID" value="NZ_JBBYHR010000009.1"/>
</dbReference>
<dbReference type="EMBL" id="JBBYHR010000009">
    <property type="protein sequence ID" value="MEL1245559.1"/>
    <property type="molecule type" value="Genomic_DNA"/>
</dbReference>
<keyword evidence="2" id="KW-1185">Reference proteome</keyword>
<gene>
    <name evidence="1" type="ORF">AAEO56_14890</name>
</gene>
<comment type="caution">
    <text evidence="1">The sequence shown here is derived from an EMBL/GenBank/DDBJ whole genome shotgun (WGS) entry which is preliminary data.</text>
</comment>
<accession>A0ABU9I0M6</accession>
<evidence type="ECO:0000313" key="2">
    <source>
        <dbReference type="Proteomes" id="UP001464555"/>
    </source>
</evidence>
<sequence length="65" mass="7332">MANYDYTVVTAQGDVHLTTTSHHTEHESINKWIAAHRASIKRALDAESGRLKVLAVYSDHSRQEN</sequence>
<reference evidence="1 2" key="1">
    <citation type="submission" date="2024-04" db="EMBL/GenBank/DDBJ databases">
        <title>Flavobacterium sp. DGU11 16S ribosomal RNA gene Genome sequencing and assembly.</title>
        <authorList>
            <person name="Park S."/>
        </authorList>
    </citation>
    <scope>NUCLEOTIDE SEQUENCE [LARGE SCALE GENOMIC DNA]</scope>
    <source>
        <strain evidence="1 2">DGU11</strain>
    </source>
</reference>